<name>K2ME78_9HYPH</name>
<dbReference type="AlphaFoldDB" id="K2ME78"/>
<dbReference type="STRING" id="391937.NA2_01839"/>
<dbReference type="InterPro" id="IPR036866">
    <property type="entry name" value="RibonucZ/Hydroxyglut_hydro"/>
</dbReference>
<evidence type="ECO:0000259" key="6">
    <source>
        <dbReference type="Pfam" id="PF00753"/>
    </source>
</evidence>
<dbReference type="InterPro" id="IPR051013">
    <property type="entry name" value="MBL_superfamily_lactonases"/>
</dbReference>
<protein>
    <submittedName>
        <fullName evidence="7">Metallo-beta-lactamase superfamily protein</fullName>
    </submittedName>
</protein>
<keyword evidence="3" id="KW-0479">Metal-binding</keyword>
<evidence type="ECO:0000256" key="1">
    <source>
        <dbReference type="ARBA" id="ARBA00001947"/>
    </source>
</evidence>
<keyword evidence="8" id="KW-1185">Reference proteome</keyword>
<feature type="domain" description="Metallo-beta-lactamase" evidence="6">
    <location>
        <begin position="19"/>
        <end position="137"/>
    </location>
</feature>
<dbReference type="Gene3D" id="3.60.15.10">
    <property type="entry name" value="Ribonuclease Z/Hydroxyacylglutathione hydrolase-like"/>
    <property type="match status" value="1"/>
</dbReference>
<dbReference type="InterPro" id="IPR001279">
    <property type="entry name" value="Metallo-B-lactamas"/>
</dbReference>
<gene>
    <name evidence="7" type="ORF">NA2_01839</name>
</gene>
<comment type="cofactor">
    <cofactor evidence="1">
        <name>Zn(2+)</name>
        <dbReference type="ChEBI" id="CHEBI:29105"/>
    </cofactor>
</comment>
<reference evidence="7 8" key="1">
    <citation type="journal article" date="2012" name="J. Bacteriol.">
        <title>Genome Sequence of Nitratireductor pacificus Type Strain pht-3B.</title>
        <authorList>
            <person name="Lai Q."/>
            <person name="Li G."/>
            <person name="Shao Z."/>
        </authorList>
    </citation>
    <scope>NUCLEOTIDE SEQUENCE [LARGE SCALE GENOMIC DNA]</scope>
    <source>
        <strain evidence="8">pht-3B</strain>
    </source>
</reference>
<evidence type="ECO:0000313" key="7">
    <source>
        <dbReference type="EMBL" id="EKF20486.1"/>
    </source>
</evidence>
<evidence type="ECO:0000256" key="5">
    <source>
        <dbReference type="ARBA" id="ARBA00022833"/>
    </source>
</evidence>
<proteinExistence type="inferred from homology"/>
<dbReference type="Pfam" id="PF00753">
    <property type="entry name" value="Lactamase_B"/>
    <property type="match status" value="1"/>
</dbReference>
<evidence type="ECO:0000313" key="8">
    <source>
        <dbReference type="Proteomes" id="UP000006786"/>
    </source>
</evidence>
<sequence length="211" mass="23195">MRGYAAVLRAEMVPDSAPERVLHRLGFRTEDVRLIVLSHFHADHVATLCRFPKARVLARRDVFERIRACSPARNLRHGIFTELLPPDLAGRLIDVQARPVVHAGPPLDEGRDLLGDGSLLAIDLPGHADGHFGLCFPKLPTPLLYAVDAQWLLRAAFEQRVPGFPASLVAEKPGQLAHSARLLTAFRDAGGHVMLCHDPDPAPFDLREPSA</sequence>
<keyword evidence="4" id="KW-0378">Hydrolase</keyword>
<organism evidence="7 8">
    <name type="scientific">Nitratireductor pacificus pht-3B</name>
    <dbReference type="NCBI Taxonomy" id="391937"/>
    <lineage>
        <taxon>Bacteria</taxon>
        <taxon>Pseudomonadati</taxon>
        <taxon>Pseudomonadota</taxon>
        <taxon>Alphaproteobacteria</taxon>
        <taxon>Hyphomicrobiales</taxon>
        <taxon>Phyllobacteriaceae</taxon>
        <taxon>Nitratireductor</taxon>
    </lineage>
</organism>
<dbReference type="SUPFAM" id="SSF56281">
    <property type="entry name" value="Metallo-hydrolase/oxidoreductase"/>
    <property type="match status" value="1"/>
</dbReference>
<dbReference type="PANTHER" id="PTHR42978:SF2">
    <property type="entry name" value="102 KBASES UNSTABLE REGION: FROM 1 TO 119443"/>
    <property type="match status" value="1"/>
</dbReference>
<dbReference type="GO" id="GO:0046872">
    <property type="term" value="F:metal ion binding"/>
    <property type="evidence" value="ECO:0007669"/>
    <property type="project" value="UniProtKB-KW"/>
</dbReference>
<dbReference type="GO" id="GO:0016787">
    <property type="term" value="F:hydrolase activity"/>
    <property type="evidence" value="ECO:0007669"/>
    <property type="project" value="UniProtKB-KW"/>
</dbReference>
<comment type="caution">
    <text evidence="7">The sequence shown here is derived from an EMBL/GenBank/DDBJ whole genome shotgun (WGS) entry which is preliminary data.</text>
</comment>
<keyword evidence="5" id="KW-0862">Zinc</keyword>
<dbReference type="EMBL" id="AMRM01000002">
    <property type="protein sequence ID" value="EKF20486.1"/>
    <property type="molecule type" value="Genomic_DNA"/>
</dbReference>
<dbReference type="eggNOG" id="COG0491">
    <property type="taxonomic scope" value="Bacteria"/>
</dbReference>
<dbReference type="PANTHER" id="PTHR42978">
    <property type="entry name" value="QUORUM-QUENCHING LACTONASE YTNP-RELATED-RELATED"/>
    <property type="match status" value="1"/>
</dbReference>
<dbReference type="PATRIC" id="fig|391937.3.peg.382"/>
<evidence type="ECO:0000256" key="2">
    <source>
        <dbReference type="ARBA" id="ARBA00007749"/>
    </source>
</evidence>
<dbReference type="Proteomes" id="UP000006786">
    <property type="component" value="Unassembled WGS sequence"/>
</dbReference>
<accession>K2ME78</accession>
<comment type="similarity">
    <text evidence="2">Belongs to the metallo-beta-lactamase superfamily.</text>
</comment>
<evidence type="ECO:0000256" key="3">
    <source>
        <dbReference type="ARBA" id="ARBA00022723"/>
    </source>
</evidence>
<evidence type="ECO:0000256" key="4">
    <source>
        <dbReference type="ARBA" id="ARBA00022801"/>
    </source>
</evidence>